<keyword evidence="4" id="KW-1185">Reference proteome</keyword>
<dbReference type="RefSeq" id="WP_341402515.1">
    <property type="nucleotide sequence ID" value="NZ_JBBUKT010000001.1"/>
</dbReference>
<accession>A0ABU9ANM3</accession>
<evidence type="ECO:0000313" key="4">
    <source>
        <dbReference type="Proteomes" id="UP001371305"/>
    </source>
</evidence>
<comment type="caution">
    <text evidence="3">The sequence shown here is derived from an EMBL/GenBank/DDBJ whole genome shotgun (WGS) entry which is preliminary data.</text>
</comment>
<reference evidence="3 4" key="1">
    <citation type="submission" date="2024-04" db="EMBL/GenBank/DDBJ databases">
        <title>Luteolibacter sp. isolated from soil.</title>
        <authorList>
            <person name="An J."/>
        </authorList>
    </citation>
    <scope>NUCLEOTIDE SEQUENCE [LARGE SCALE GENOMIC DNA]</scope>
    <source>
        <strain evidence="3 4">Y139</strain>
    </source>
</reference>
<evidence type="ECO:0000256" key="1">
    <source>
        <dbReference type="SAM" id="MobiDB-lite"/>
    </source>
</evidence>
<dbReference type="EMBL" id="JBBUKT010000001">
    <property type="protein sequence ID" value="MEK7949098.1"/>
    <property type="molecule type" value="Genomic_DNA"/>
</dbReference>
<feature type="chain" id="PRO_5046946028" evidence="2">
    <location>
        <begin position="21"/>
        <end position="338"/>
    </location>
</feature>
<feature type="signal peptide" evidence="2">
    <location>
        <begin position="1"/>
        <end position="20"/>
    </location>
</feature>
<feature type="compositionally biased region" description="Gly residues" evidence="1">
    <location>
        <begin position="228"/>
        <end position="242"/>
    </location>
</feature>
<sequence length="338" mass="37688">MQRTAYLALLLSAAPMLAHADPLSQADREALIEKLENLRENAKEKAMGRIGTAMSAYKAAMGSDEAAVEFYLKCVEKVEFEDQKKSAQDFREWKRRQEDQLKQDGLGRCLRHQLRWLVLTLEAAEAQGNLKDLAPKASAALDDIFNSPDQFGGNVGPLREPVTNTVFARAYNIGGAKVENWPLSPLEIPAIFNQVLFPPLRATGKLDALREQWQRRIRYEGVMHKEWGGGGRGGENRGGGRPGEGRGGENRGGGGHAEDHSAEYEKFVNETLPDLKWQMEEDMYKSGDQQRAAVNMLAHIENNLTHPKARDWAERFKTLIEPPKAEATPKETADKTGP</sequence>
<organism evidence="3 4">
    <name type="scientific">Luteolibacter soli</name>
    <dbReference type="NCBI Taxonomy" id="3135280"/>
    <lineage>
        <taxon>Bacteria</taxon>
        <taxon>Pseudomonadati</taxon>
        <taxon>Verrucomicrobiota</taxon>
        <taxon>Verrucomicrobiia</taxon>
        <taxon>Verrucomicrobiales</taxon>
        <taxon>Verrucomicrobiaceae</taxon>
        <taxon>Luteolibacter</taxon>
    </lineage>
</organism>
<dbReference type="Proteomes" id="UP001371305">
    <property type="component" value="Unassembled WGS sequence"/>
</dbReference>
<proteinExistence type="predicted"/>
<gene>
    <name evidence="3" type="ORF">WKV53_01250</name>
</gene>
<keyword evidence="2" id="KW-0732">Signal</keyword>
<evidence type="ECO:0000313" key="3">
    <source>
        <dbReference type="EMBL" id="MEK7949098.1"/>
    </source>
</evidence>
<name>A0ABU9ANM3_9BACT</name>
<evidence type="ECO:0000256" key="2">
    <source>
        <dbReference type="SAM" id="SignalP"/>
    </source>
</evidence>
<feature type="region of interest" description="Disordered" evidence="1">
    <location>
        <begin position="224"/>
        <end position="260"/>
    </location>
</feature>
<protein>
    <submittedName>
        <fullName evidence="3">Uncharacterized protein</fullName>
    </submittedName>
</protein>